<gene>
    <name evidence="1" type="ORF">Tco_1004799</name>
</gene>
<proteinExistence type="predicted"/>
<name>A0ABQ5FCW7_9ASTR</name>
<dbReference type="EMBL" id="BQNB010017273">
    <property type="protein sequence ID" value="GJT61266.1"/>
    <property type="molecule type" value="Genomic_DNA"/>
</dbReference>
<comment type="caution">
    <text evidence="1">The sequence shown here is derived from an EMBL/GenBank/DDBJ whole genome shotgun (WGS) entry which is preliminary data.</text>
</comment>
<keyword evidence="2" id="KW-1185">Reference proteome</keyword>
<reference evidence="1" key="1">
    <citation type="journal article" date="2022" name="Int. J. Mol. Sci.">
        <title>Draft Genome of Tanacetum Coccineum: Genomic Comparison of Closely Related Tanacetum-Family Plants.</title>
        <authorList>
            <person name="Yamashiro T."/>
            <person name="Shiraishi A."/>
            <person name="Nakayama K."/>
            <person name="Satake H."/>
        </authorList>
    </citation>
    <scope>NUCLEOTIDE SEQUENCE</scope>
</reference>
<evidence type="ECO:0008006" key="3">
    <source>
        <dbReference type="Google" id="ProtNLM"/>
    </source>
</evidence>
<protein>
    <recommendedName>
        <fullName evidence="3">Zinc finger, CCHC-type</fullName>
    </recommendedName>
</protein>
<evidence type="ECO:0000313" key="2">
    <source>
        <dbReference type="Proteomes" id="UP001151760"/>
    </source>
</evidence>
<reference evidence="1" key="2">
    <citation type="submission" date="2022-01" db="EMBL/GenBank/DDBJ databases">
        <authorList>
            <person name="Yamashiro T."/>
            <person name="Shiraishi A."/>
            <person name="Satake H."/>
            <person name="Nakayama K."/>
        </authorList>
    </citation>
    <scope>NUCLEOTIDE SEQUENCE</scope>
</reference>
<evidence type="ECO:0000313" key="1">
    <source>
        <dbReference type="EMBL" id="GJT61266.1"/>
    </source>
</evidence>
<sequence length="218" mass="25147">MNDLGGDVVLSIRIKHESNGILISQSPYIDKVSWLPDVCLDLYKAWYWFYNGKTKRFGLLALETYTSNLSTHHCWLSNTEENYSTSGWVFLLMASAISWASKKKTCITSLIMEYEFVALAVVVFMRSQENLTDHLTKGLAKELDLKSAKWMGLKTNLGMEHMYLHIIPRMCLDLLNDRLKGFLLNGSFEKVQGRCMNKETTYVNMKFCRIRELWASSS</sequence>
<accession>A0ABQ5FCW7</accession>
<organism evidence="1 2">
    <name type="scientific">Tanacetum coccineum</name>
    <dbReference type="NCBI Taxonomy" id="301880"/>
    <lineage>
        <taxon>Eukaryota</taxon>
        <taxon>Viridiplantae</taxon>
        <taxon>Streptophyta</taxon>
        <taxon>Embryophyta</taxon>
        <taxon>Tracheophyta</taxon>
        <taxon>Spermatophyta</taxon>
        <taxon>Magnoliopsida</taxon>
        <taxon>eudicotyledons</taxon>
        <taxon>Gunneridae</taxon>
        <taxon>Pentapetalae</taxon>
        <taxon>asterids</taxon>
        <taxon>campanulids</taxon>
        <taxon>Asterales</taxon>
        <taxon>Asteraceae</taxon>
        <taxon>Asteroideae</taxon>
        <taxon>Anthemideae</taxon>
        <taxon>Anthemidinae</taxon>
        <taxon>Tanacetum</taxon>
    </lineage>
</organism>
<dbReference type="Proteomes" id="UP001151760">
    <property type="component" value="Unassembled WGS sequence"/>
</dbReference>